<dbReference type="PANTHER" id="PTHR32309:SF13">
    <property type="entry name" value="FERRIC ENTEROBACTIN TRANSPORT PROTEIN FEPE"/>
    <property type="match status" value="1"/>
</dbReference>
<dbReference type="PANTHER" id="PTHR32309">
    <property type="entry name" value="TYROSINE-PROTEIN KINASE"/>
    <property type="match status" value="1"/>
</dbReference>
<feature type="transmembrane region" description="Helical" evidence="2">
    <location>
        <begin position="162"/>
        <end position="184"/>
    </location>
</feature>
<dbReference type="InterPro" id="IPR027417">
    <property type="entry name" value="P-loop_NTPase"/>
</dbReference>
<feature type="transmembrane region" description="Helical" evidence="2">
    <location>
        <begin position="17"/>
        <end position="36"/>
    </location>
</feature>
<name>A0A5M4FEF6_9ACTN</name>
<dbReference type="InterPro" id="IPR050445">
    <property type="entry name" value="Bact_polysacc_biosynth/exp"/>
</dbReference>
<accession>A0A5M4FEF6</accession>
<protein>
    <recommendedName>
        <fullName evidence="5">Polysaccharide chain length determinant N-terminal domain-containing protein</fullName>
    </recommendedName>
</protein>
<dbReference type="Gene3D" id="3.40.50.300">
    <property type="entry name" value="P-loop containing nucleotide triphosphate hydrolases"/>
    <property type="match status" value="1"/>
</dbReference>
<sequence>MKASTLPSDRETGMFRLYAWVMIVTVGLAVGVAVLGTRTTPQYSATAEILIDPTLTPSGNYIEPSMPTEQRVATSADVVGNAAAKLGITSKEAAEHLSVTVPVDTKILVMSYTDNTPAAALTGAKGLVDSYLRARNPEDGKNPVASLVSPPERPSSPVGTNYPVILGAAVIAGLLVGFAVARAWDRVRGRIRTVADAERCAGLDALVVTPPLPRTSIDRHPRFLAGRSQVTSLAARVLGQVEDGPRSCLLVTGAAADCGSTAVAATTAVALARMGRVVVLVTADDEVVTRMSRERAPEHKNARAQRDVWPDTRPAEQEGLHLVSVAEWDSAGLAAARLTNLLPELHHRLPEALIVIDGPPAWSSAGIALRVDKILLVVALGRGSRKSLATAVQALDHCAEKMMGLVITPRGGRKRRQHSSVREWASRQLRKVVFRIAPPAMDPEPSPDRRSSATAVLPVWKEKNGTLAAGSGVAKADRSADVARRPKPKPSGEPTSSVAS</sequence>
<dbReference type="GO" id="GO:0005886">
    <property type="term" value="C:plasma membrane"/>
    <property type="evidence" value="ECO:0007669"/>
    <property type="project" value="TreeGrafter"/>
</dbReference>
<evidence type="ECO:0000313" key="3">
    <source>
        <dbReference type="EMBL" id="KAA1397727.1"/>
    </source>
</evidence>
<keyword evidence="4" id="KW-1185">Reference proteome</keyword>
<dbReference type="Proteomes" id="UP000380867">
    <property type="component" value="Unassembled WGS sequence"/>
</dbReference>
<evidence type="ECO:0000313" key="4">
    <source>
        <dbReference type="Proteomes" id="UP000380867"/>
    </source>
</evidence>
<reference evidence="3" key="1">
    <citation type="submission" date="2019-09" db="EMBL/GenBank/DDBJ databases">
        <authorList>
            <person name="Li J."/>
        </authorList>
    </citation>
    <scope>NUCLEOTIDE SEQUENCE [LARGE SCALE GENOMIC DNA]</scope>
    <source>
        <strain evidence="3">JCM 14732</strain>
    </source>
</reference>
<keyword evidence="2" id="KW-0812">Transmembrane</keyword>
<feature type="compositionally biased region" description="Basic and acidic residues" evidence="1">
    <location>
        <begin position="475"/>
        <end position="484"/>
    </location>
</feature>
<proteinExistence type="predicted"/>
<keyword evidence="2" id="KW-1133">Transmembrane helix</keyword>
<evidence type="ECO:0000256" key="2">
    <source>
        <dbReference type="SAM" id="Phobius"/>
    </source>
</evidence>
<dbReference type="GO" id="GO:0004713">
    <property type="term" value="F:protein tyrosine kinase activity"/>
    <property type="evidence" value="ECO:0007669"/>
    <property type="project" value="TreeGrafter"/>
</dbReference>
<evidence type="ECO:0008006" key="5">
    <source>
        <dbReference type="Google" id="ProtNLM"/>
    </source>
</evidence>
<keyword evidence="2" id="KW-0472">Membrane</keyword>
<gene>
    <name evidence="3" type="ORF">ESP70_010265</name>
</gene>
<feature type="region of interest" description="Disordered" evidence="1">
    <location>
        <begin position="437"/>
        <end position="500"/>
    </location>
</feature>
<organism evidence="3 4">
    <name type="scientific">Aeromicrobium ginsengisoli</name>
    <dbReference type="NCBI Taxonomy" id="363867"/>
    <lineage>
        <taxon>Bacteria</taxon>
        <taxon>Bacillati</taxon>
        <taxon>Actinomycetota</taxon>
        <taxon>Actinomycetes</taxon>
        <taxon>Propionibacteriales</taxon>
        <taxon>Nocardioidaceae</taxon>
        <taxon>Aeromicrobium</taxon>
    </lineage>
</organism>
<dbReference type="SUPFAM" id="SSF52540">
    <property type="entry name" value="P-loop containing nucleoside triphosphate hydrolases"/>
    <property type="match status" value="1"/>
</dbReference>
<dbReference type="AlphaFoldDB" id="A0A5M4FEF6"/>
<dbReference type="OrthoDB" id="3816756at2"/>
<evidence type="ECO:0000256" key="1">
    <source>
        <dbReference type="SAM" id="MobiDB-lite"/>
    </source>
</evidence>
<dbReference type="RefSeq" id="WP_149689172.1">
    <property type="nucleotide sequence ID" value="NZ_SDPQ02000002.1"/>
</dbReference>
<comment type="caution">
    <text evidence="3">The sequence shown here is derived from an EMBL/GenBank/DDBJ whole genome shotgun (WGS) entry which is preliminary data.</text>
</comment>
<dbReference type="EMBL" id="SDPQ02000002">
    <property type="protein sequence ID" value="KAA1397727.1"/>
    <property type="molecule type" value="Genomic_DNA"/>
</dbReference>